<accession>A0A9W8RZP6</accession>
<reference evidence="2" key="1">
    <citation type="submission" date="2022-09" db="EMBL/GenBank/DDBJ databases">
        <title>Fusarium specimens isolated from Avocado Roots.</title>
        <authorList>
            <person name="Stajich J."/>
            <person name="Roper C."/>
            <person name="Heimlech-Rivalta G."/>
        </authorList>
    </citation>
    <scope>NUCLEOTIDE SEQUENCE</scope>
    <source>
        <strain evidence="2">CF00136</strain>
    </source>
</reference>
<keyword evidence="3" id="KW-1185">Reference proteome</keyword>
<name>A0A9W8RZP6_9HYPO</name>
<dbReference type="OrthoDB" id="1911848at2759"/>
<evidence type="ECO:0000313" key="2">
    <source>
        <dbReference type="EMBL" id="KAJ4260640.1"/>
    </source>
</evidence>
<dbReference type="InterPro" id="IPR000719">
    <property type="entry name" value="Prot_kinase_dom"/>
</dbReference>
<dbReference type="Proteomes" id="UP001152049">
    <property type="component" value="Unassembled WGS sequence"/>
</dbReference>
<gene>
    <name evidence="2" type="ORF">NW762_007384</name>
</gene>
<comment type="caution">
    <text evidence="2">The sequence shown here is derived from an EMBL/GenBank/DDBJ whole genome shotgun (WGS) entry which is preliminary data.</text>
</comment>
<protein>
    <recommendedName>
        <fullName evidence="1">Protein kinase domain-containing protein</fullName>
    </recommendedName>
</protein>
<dbReference type="PROSITE" id="PS50011">
    <property type="entry name" value="PROTEIN_KINASE_DOM"/>
    <property type="match status" value="1"/>
</dbReference>
<dbReference type="SUPFAM" id="SSF56112">
    <property type="entry name" value="Protein kinase-like (PK-like)"/>
    <property type="match status" value="1"/>
</dbReference>
<feature type="domain" description="Protein kinase" evidence="1">
    <location>
        <begin position="190"/>
        <end position="499"/>
    </location>
</feature>
<dbReference type="AlphaFoldDB" id="A0A9W8RZP6"/>
<proteinExistence type="predicted"/>
<organism evidence="2 3">
    <name type="scientific">Fusarium torreyae</name>
    <dbReference type="NCBI Taxonomy" id="1237075"/>
    <lineage>
        <taxon>Eukaryota</taxon>
        <taxon>Fungi</taxon>
        <taxon>Dikarya</taxon>
        <taxon>Ascomycota</taxon>
        <taxon>Pezizomycotina</taxon>
        <taxon>Sordariomycetes</taxon>
        <taxon>Hypocreomycetidae</taxon>
        <taxon>Hypocreales</taxon>
        <taxon>Nectriaceae</taxon>
        <taxon>Fusarium</taxon>
    </lineage>
</organism>
<dbReference type="GO" id="GO:0005524">
    <property type="term" value="F:ATP binding"/>
    <property type="evidence" value="ECO:0007669"/>
    <property type="project" value="InterPro"/>
</dbReference>
<dbReference type="InterPro" id="IPR011009">
    <property type="entry name" value="Kinase-like_dom_sf"/>
</dbReference>
<dbReference type="Gene3D" id="1.10.510.10">
    <property type="entry name" value="Transferase(Phosphotransferase) domain 1"/>
    <property type="match status" value="1"/>
</dbReference>
<dbReference type="GO" id="GO:0004672">
    <property type="term" value="F:protein kinase activity"/>
    <property type="evidence" value="ECO:0007669"/>
    <property type="project" value="InterPro"/>
</dbReference>
<evidence type="ECO:0000313" key="3">
    <source>
        <dbReference type="Proteomes" id="UP001152049"/>
    </source>
</evidence>
<dbReference type="EMBL" id="JAOQAZ010000013">
    <property type="protein sequence ID" value="KAJ4260640.1"/>
    <property type="molecule type" value="Genomic_DNA"/>
</dbReference>
<sequence>MTLETAVAVIGTIDVCLKYGKEPRNISSAFKNAESELAEGALKIEVIWHRCIAQLDFIRIIHQTMDESHLALHERTLAILASKLNIATHTFRSLVEARVVEDKNVKTVVFVPKPLKYACKKEKLNETIHTLESWQRMSDPSWFLLRRMHDSWMGNAMAESPTAAQDKEFTPSTSIQEDLKLAIQPQPWLSLPVKDLLNMDISSVHSSTLKIAKNMRADRVITYILDEIDLPDPESYQMTKKNVRDLARRLQHNEPDTFGLLTCKGFVAGQAGPHSESIMMVFRTPSSSSMPQSLRCRLLNGEKPRSLSEGFLIAQELAKSVSYVHVFGFVHKNIRPETILHFERQDQGNSSIFLVGFGELRQEDGKTQRRGDDARERNLYRHSSRQGTIIGQGFVMQHDIYSLGVCLLEIGLWQSFLNYDAQAENATLSPVVGISSNASKEDTARFLLTSAKENFVRLARNELREFMGTQYSEIVEICLTCLDPDNSFGNQREFEDEYGIRVGVRYIEKILHRLGGLRV</sequence>
<dbReference type="PANTHER" id="PTHR37542:SF1">
    <property type="entry name" value="PRION-INHIBITION AND PROPAGATION HELO DOMAIN-CONTAINING PROTEIN"/>
    <property type="match status" value="1"/>
</dbReference>
<dbReference type="PANTHER" id="PTHR37542">
    <property type="entry name" value="HELO DOMAIN-CONTAINING PROTEIN-RELATED"/>
    <property type="match status" value="1"/>
</dbReference>
<evidence type="ECO:0000259" key="1">
    <source>
        <dbReference type="PROSITE" id="PS50011"/>
    </source>
</evidence>